<sequence length="350" mass="37305">MVKSEDFLPAASGLDGIEWTEDTPKLILSYGDAAAERHSALTGAFLKDVRAARVIRTEGENGEKLLRRLITADVAKHATGDCLLASMLNASGGVMQEVAVIAHTGYWDVVLFPETADTGLAWSRQVAVSFEAEVEQPEDRHVFWLGGPLASDTLKKVDCAVPKAGSFTEPEAGVQVCAFEDIFLIQGETAKLDAFWKKLAAAGAAPIGEEAWEAARTAICLPAFGCDYDESSSPLEVGLGSSVDFSDPARMFIGRALTEARYRAGIRCRLGVLEIQSEDDASKLDSAPEVVLRGNSSEGGIITTWTVSDSGTILALALLPAESHIGDEAEVSYRAGGEDRVCAGKVIRLR</sequence>
<protein>
    <submittedName>
        <fullName evidence="2">Aminomethyltransferase</fullName>
    </submittedName>
</protein>
<dbReference type="OrthoDB" id="9774591at2"/>
<comment type="caution">
    <text evidence="2">The sequence shown here is derived from an EMBL/GenBank/DDBJ whole genome shotgun (WGS) entry which is preliminary data.</text>
</comment>
<evidence type="ECO:0000313" key="2">
    <source>
        <dbReference type="EMBL" id="GBO93519.1"/>
    </source>
</evidence>
<dbReference type="GO" id="GO:0005829">
    <property type="term" value="C:cytosol"/>
    <property type="evidence" value="ECO:0007669"/>
    <property type="project" value="TreeGrafter"/>
</dbReference>
<dbReference type="PIRSF" id="PIRSF006487">
    <property type="entry name" value="GcvT"/>
    <property type="match status" value="1"/>
</dbReference>
<accession>A0A388SDG0</accession>
<proteinExistence type="predicted"/>
<dbReference type="InterPro" id="IPR028896">
    <property type="entry name" value="GcvT/YgfZ/DmdA"/>
</dbReference>
<dbReference type="Gene3D" id="3.30.1360.120">
    <property type="entry name" value="Probable tRNA modification gtpase trme, domain 1"/>
    <property type="match status" value="1"/>
</dbReference>
<keyword evidence="2" id="KW-0489">Methyltransferase</keyword>
<evidence type="ECO:0000259" key="1">
    <source>
        <dbReference type="Pfam" id="PF01571"/>
    </source>
</evidence>
<keyword evidence="3" id="KW-1185">Reference proteome</keyword>
<dbReference type="PANTHER" id="PTHR43757">
    <property type="entry name" value="AMINOMETHYLTRANSFERASE"/>
    <property type="match status" value="1"/>
</dbReference>
<dbReference type="GO" id="GO:0008168">
    <property type="term" value="F:methyltransferase activity"/>
    <property type="evidence" value="ECO:0007669"/>
    <property type="project" value="UniProtKB-KW"/>
</dbReference>
<dbReference type="InterPro" id="IPR027266">
    <property type="entry name" value="TrmE/GcvT-like"/>
</dbReference>
<name>A0A388SDG0_9BURK</name>
<organism evidence="2 3">
    <name type="scientific">Mesosutterella multiformis</name>
    <dbReference type="NCBI Taxonomy" id="2259133"/>
    <lineage>
        <taxon>Bacteria</taxon>
        <taxon>Pseudomonadati</taxon>
        <taxon>Pseudomonadota</taxon>
        <taxon>Betaproteobacteria</taxon>
        <taxon>Burkholderiales</taxon>
        <taxon>Sutterellaceae</taxon>
        <taxon>Mesosutterella</taxon>
    </lineage>
</organism>
<dbReference type="AlphaFoldDB" id="A0A388SDG0"/>
<dbReference type="Pfam" id="PF01571">
    <property type="entry name" value="GCV_T"/>
    <property type="match status" value="1"/>
</dbReference>
<evidence type="ECO:0000313" key="3">
    <source>
        <dbReference type="Proteomes" id="UP000266091"/>
    </source>
</evidence>
<dbReference type="PANTHER" id="PTHR43757:SF2">
    <property type="entry name" value="AMINOMETHYLTRANSFERASE, MITOCHONDRIAL"/>
    <property type="match status" value="1"/>
</dbReference>
<feature type="domain" description="GCVT N-terminal" evidence="1">
    <location>
        <begin position="34"/>
        <end position="245"/>
    </location>
</feature>
<gene>
    <name evidence="2" type="primary">gcvT</name>
    <name evidence="2" type="ORF">MESMUL_08730</name>
</gene>
<keyword evidence="2" id="KW-0808">Transferase</keyword>
<dbReference type="Proteomes" id="UP000266091">
    <property type="component" value="Unassembled WGS sequence"/>
</dbReference>
<reference evidence="2 3" key="1">
    <citation type="journal article" date="2018" name="Int. J. Syst. Evol. Microbiol.">
        <title>Mesosutterella multiformis gen. nov., sp. nov., a member of the family Sutterellaceae and Sutterella megalosphaeroides sp. nov., isolated from human faeces.</title>
        <authorList>
            <person name="Sakamoto M."/>
            <person name="Ikeyama N."/>
            <person name="Kunihiro T."/>
            <person name="Iino T."/>
            <person name="Yuki M."/>
            <person name="Ohkuma M."/>
        </authorList>
    </citation>
    <scope>NUCLEOTIDE SEQUENCE [LARGE SCALE GENOMIC DNA]</scope>
    <source>
        <strain evidence="2 3">4NBBH2</strain>
    </source>
</reference>
<dbReference type="GO" id="GO:0032259">
    <property type="term" value="P:methylation"/>
    <property type="evidence" value="ECO:0007669"/>
    <property type="project" value="UniProtKB-KW"/>
</dbReference>
<dbReference type="EMBL" id="BGZJ01000001">
    <property type="protein sequence ID" value="GBO93519.1"/>
    <property type="molecule type" value="Genomic_DNA"/>
</dbReference>
<dbReference type="SUPFAM" id="SSF103025">
    <property type="entry name" value="Folate-binding domain"/>
    <property type="match status" value="1"/>
</dbReference>
<accession>A0A401LJI4</accession>
<dbReference type="RefSeq" id="WP_116269886.1">
    <property type="nucleotide sequence ID" value="NZ_BGZJ01000001.1"/>
</dbReference>
<dbReference type="InterPro" id="IPR006222">
    <property type="entry name" value="GCVT_N"/>
</dbReference>